<evidence type="ECO:0000256" key="4">
    <source>
        <dbReference type="ARBA" id="ARBA00022692"/>
    </source>
</evidence>
<dbReference type="GO" id="GO:0016780">
    <property type="term" value="F:phosphotransferase activity, for other substituted phosphate groups"/>
    <property type="evidence" value="ECO:0007669"/>
    <property type="project" value="TreeGrafter"/>
</dbReference>
<keyword evidence="3 9" id="KW-0808">Transferase</keyword>
<evidence type="ECO:0000256" key="1">
    <source>
        <dbReference type="ARBA" id="ARBA00004141"/>
    </source>
</evidence>
<evidence type="ECO:0000256" key="6">
    <source>
        <dbReference type="ARBA" id="ARBA00023136"/>
    </source>
</evidence>
<feature type="transmembrane region" description="Helical" evidence="7">
    <location>
        <begin position="107"/>
        <end position="126"/>
    </location>
</feature>
<keyword evidence="10" id="KW-1185">Reference proteome</keyword>
<dbReference type="STRING" id="183.GCA_002009735_00622"/>
<keyword evidence="4 7" id="KW-0812">Transmembrane</keyword>
<evidence type="ECO:0000313" key="10">
    <source>
        <dbReference type="Proteomes" id="UP000005737"/>
    </source>
</evidence>
<evidence type="ECO:0000256" key="3">
    <source>
        <dbReference type="ARBA" id="ARBA00022679"/>
    </source>
</evidence>
<evidence type="ECO:0000259" key="8">
    <source>
        <dbReference type="Pfam" id="PF02397"/>
    </source>
</evidence>
<evidence type="ECO:0000256" key="5">
    <source>
        <dbReference type="ARBA" id="ARBA00022989"/>
    </source>
</evidence>
<dbReference type="InterPro" id="IPR017475">
    <property type="entry name" value="EPS_sugar_tfrase"/>
</dbReference>
<dbReference type="PANTHER" id="PTHR30576:SF0">
    <property type="entry name" value="UNDECAPRENYL-PHOSPHATE N-ACETYLGALACTOSAMINYL 1-PHOSPHATE TRANSFERASE-RELATED"/>
    <property type="match status" value="1"/>
</dbReference>
<dbReference type="GO" id="GO:0016020">
    <property type="term" value="C:membrane"/>
    <property type="evidence" value="ECO:0007669"/>
    <property type="project" value="UniProtKB-SubCell"/>
</dbReference>
<dbReference type="HOGENOM" id="CLU_024920_0_0_12"/>
<dbReference type="Pfam" id="PF02397">
    <property type="entry name" value="Bac_transf"/>
    <property type="match status" value="1"/>
</dbReference>
<evidence type="ECO:0000313" key="9">
    <source>
        <dbReference type="EMBL" id="EHQ07510.1"/>
    </source>
</evidence>
<feature type="domain" description="Bacterial sugar transferase" evidence="8">
    <location>
        <begin position="268"/>
        <end position="449"/>
    </location>
</feature>
<feature type="transmembrane region" description="Helical" evidence="7">
    <location>
        <begin position="46"/>
        <end position="64"/>
    </location>
</feature>
<comment type="subcellular location">
    <subcellularLocation>
        <location evidence="1">Membrane</location>
        <topology evidence="1">Multi-pass membrane protein</topology>
    </subcellularLocation>
</comment>
<dbReference type="AlphaFoldDB" id="H2CD34"/>
<proteinExistence type="inferred from homology"/>
<dbReference type="PANTHER" id="PTHR30576">
    <property type="entry name" value="COLANIC BIOSYNTHESIS UDP-GLUCOSE LIPID CARRIER TRANSFERASE"/>
    <property type="match status" value="1"/>
</dbReference>
<feature type="transmembrane region" description="Helical" evidence="7">
    <location>
        <begin position="242"/>
        <end position="263"/>
    </location>
</feature>
<dbReference type="EMBL" id="JH597773">
    <property type="protein sequence ID" value="EHQ07510.1"/>
    <property type="molecule type" value="Genomic_DNA"/>
</dbReference>
<feature type="transmembrane region" description="Helical" evidence="7">
    <location>
        <begin position="76"/>
        <end position="95"/>
    </location>
</feature>
<accession>H2CD34</accession>
<keyword evidence="5 7" id="KW-1133">Transmembrane helix</keyword>
<protein>
    <submittedName>
        <fullName evidence="9">Exopolysaccharide biosynthesis polyprenyl glycosylphosphotransferase</fullName>
    </submittedName>
</protein>
<reference evidence="9 10" key="1">
    <citation type="submission" date="2011-10" db="EMBL/GenBank/DDBJ databases">
        <title>The Improved High-Quality Draft genome of Leptonema illini DSM 21528.</title>
        <authorList>
            <consortium name="US DOE Joint Genome Institute (JGI-PGF)"/>
            <person name="Lucas S."/>
            <person name="Copeland A."/>
            <person name="Lapidus A."/>
            <person name="Glavina del Rio T."/>
            <person name="Dalin E."/>
            <person name="Tice H."/>
            <person name="Bruce D."/>
            <person name="Goodwin L."/>
            <person name="Pitluck S."/>
            <person name="Peters L."/>
            <person name="Mikhailova N."/>
            <person name="Held B."/>
            <person name="Kyrpides N."/>
            <person name="Mavromatis K."/>
            <person name="Ivanova N."/>
            <person name="Markowitz V."/>
            <person name="Cheng J.-F."/>
            <person name="Hugenholtz P."/>
            <person name="Woyke T."/>
            <person name="Wu D."/>
            <person name="Gronow S."/>
            <person name="Wellnitz S."/>
            <person name="Brambilla E.-M."/>
            <person name="Klenk H.-P."/>
            <person name="Eisen J.A."/>
        </authorList>
    </citation>
    <scope>NUCLEOTIDE SEQUENCE [LARGE SCALE GENOMIC DNA]</scope>
    <source>
        <strain evidence="9 10">DSM 21528</strain>
    </source>
</reference>
<dbReference type="NCBIfam" id="TIGR03025">
    <property type="entry name" value="EPS_sugtrans"/>
    <property type="match status" value="1"/>
</dbReference>
<evidence type="ECO:0000256" key="7">
    <source>
        <dbReference type="SAM" id="Phobius"/>
    </source>
</evidence>
<dbReference type="InterPro" id="IPR003362">
    <property type="entry name" value="Bact_transf"/>
</dbReference>
<gene>
    <name evidence="9" type="ORF">Lepil_2840</name>
</gene>
<keyword evidence="6 7" id="KW-0472">Membrane</keyword>
<evidence type="ECO:0000256" key="2">
    <source>
        <dbReference type="ARBA" id="ARBA00006464"/>
    </source>
</evidence>
<sequence length="454" mass="52388">MLHTLRFAKYGLLMLDLLAFLVSYQLGHLLRRGFFYESFVMPGTPWFLPFLAGVFLVMDVYNPWSHYSRMGLATRMLPALLILTIVLSLVAFLVFGHELQAYVGRSVLYFALGFFGIYAVSSRFVFARVFDQAKMQSRWLILTEKRFLEPIDKEVRRRFPMWEVVFMERDSPQPVRGPAGEQVLPMKSALPRALESQWDGVIIATEALSGDQMELLLSRRMGGLRIFDLVSFYERYFLKVPLYFVAHSHFMISRGFFVLSNPIGLRLKTVMDYTIAAFLLIGSVPFMLMIAAALFIDSGRPILFRQERTGISGQTFSVFKFRTMIPGADKQSPYTQEGDSRVTRFGRILRLSRLDELPQLINILMGQMSLIGPRAEWTKLTQQYERQIPFYNLRHLVRPGLTGWAQVMYPYGANIDDTVHKLEYDLYYIKNYTALLDINILLKTVRVVLFGGGR</sequence>
<dbReference type="Proteomes" id="UP000005737">
    <property type="component" value="Unassembled WGS sequence"/>
</dbReference>
<feature type="transmembrane region" description="Helical" evidence="7">
    <location>
        <begin position="7"/>
        <end position="26"/>
    </location>
</feature>
<feature type="transmembrane region" description="Helical" evidence="7">
    <location>
        <begin position="275"/>
        <end position="296"/>
    </location>
</feature>
<name>H2CD34_9LEPT</name>
<organism evidence="9 10">
    <name type="scientific">Leptonema illini DSM 21528</name>
    <dbReference type="NCBI Taxonomy" id="929563"/>
    <lineage>
        <taxon>Bacteria</taxon>
        <taxon>Pseudomonadati</taxon>
        <taxon>Spirochaetota</taxon>
        <taxon>Spirochaetia</taxon>
        <taxon>Leptospirales</taxon>
        <taxon>Leptospiraceae</taxon>
        <taxon>Leptonema</taxon>
    </lineage>
</organism>
<comment type="similarity">
    <text evidence="2">Belongs to the bacterial sugar transferase family.</text>
</comment>